<proteinExistence type="inferred from homology"/>
<dbReference type="Proteomes" id="UP001500027">
    <property type="component" value="Unassembled WGS sequence"/>
</dbReference>
<evidence type="ECO:0000313" key="4">
    <source>
        <dbReference type="Proteomes" id="UP001500027"/>
    </source>
</evidence>
<keyword evidence="4" id="KW-1185">Reference proteome</keyword>
<dbReference type="Gene3D" id="3.40.50.1860">
    <property type="match status" value="2"/>
</dbReference>
<reference evidence="4" key="1">
    <citation type="journal article" date="2019" name="Int. J. Syst. Evol. Microbiol.">
        <title>The Global Catalogue of Microorganisms (GCM) 10K type strain sequencing project: providing services to taxonomists for standard genome sequencing and annotation.</title>
        <authorList>
            <consortium name="The Broad Institute Genomics Platform"/>
            <consortium name="The Broad Institute Genome Sequencing Center for Infectious Disease"/>
            <person name="Wu L."/>
            <person name="Ma J."/>
        </authorList>
    </citation>
    <scope>NUCLEOTIDE SEQUENCE [LARGE SCALE GENOMIC DNA]</scope>
    <source>
        <strain evidence="4">JCM 17452</strain>
    </source>
</reference>
<dbReference type="PROSITE" id="PS00924">
    <property type="entry name" value="ASP_GLU_RACEMASE_2"/>
    <property type="match status" value="1"/>
</dbReference>
<dbReference type="SUPFAM" id="SSF53681">
    <property type="entry name" value="Aspartate/glutamate racemase"/>
    <property type="match status" value="2"/>
</dbReference>
<comment type="similarity">
    <text evidence="1">Belongs to the aspartate/glutamate racemases family.</text>
</comment>
<protein>
    <submittedName>
        <fullName evidence="3">Aspartate/glutamate racemase family protein</fullName>
    </submittedName>
</protein>
<evidence type="ECO:0000313" key="3">
    <source>
        <dbReference type="EMBL" id="GAA4270194.1"/>
    </source>
</evidence>
<dbReference type="PANTHER" id="PTHR21198">
    <property type="entry name" value="GLUTAMATE RACEMASE"/>
    <property type="match status" value="1"/>
</dbReference>
<dbReference type="InterPro" id="IPR033134">
    <property type="entry name" value="Asp/Glu_racemase_AS_2"/>
</dbReference>
<gene>
    <name evidence="3" type="ORF">GCM10022257_22950</name>
</gene>
<keyword evidence="2" id="KW-0413">Isomerase</keyword>
<dbReference type="EMBL" id="BAABAV010000002">
    <property type="protein sequence ID" value="GAA4270194.1"/>
    <property type="molecule type" value="Genomic_DNA"/>
</dbReference>
<comment type="caution">
    <text evidence="3">The sequence shown here is derived from an EMBL/GenBank/DDBJ whole genome shotgun (WGS) entry which is preliminary data.</text>
</comment>
<evidence type="ECO:0000256" key="1">
    <source>
        <dbReference type="ARBA" id="ARBA00007847"/>
    </source>
</evidence>
<dbReference type="InterPro" id="IPR015942">
    <property type="entry name" value="Asp/Glu/hydantoin_racemase"/>
</dbReference>
<name>A0ABP8EDR9_9FLAO</name>
<dbReference type="PROSITE" id="PS00923">
    <property type="entry name" value="ASP_GLU_RACEMASE_1"/>
    <property type="match status" value="1"/>
</dbReference>
<organism evidence="3 4">
    <name type="scientific">Hyunsoonleella aestuarii</name>
    <dbReference type="NCBI Taxonomy" id="912802"/>
    <lineage>
        <taxon>Bacteria</taxon>
        <taxon>Pseudomonadati</taxon>
        <taxon>Bacteroidota</taxon>
        <taxon>Flavobacteriia</taxon>
        <taxon>Flavobacteriales</taxon>
        <taxon>Flavobacteriaceae</taxon>
    </lineage>
</organism>
<evidence type="ECO:0000256" key="2">
    <source>
        <dbReference type="ARBA" id="ARBA00023235"/>
    </source>
</evidence>
<sequence>MSCKILLTGNIAKFSNNKFNEMQTIGLIGGITPQSTIMYYQILNDLAEKEFGEFHSCKLIINSVDFAEISKLQKVNRWDELDKIMSDAAQSLERAGANVILICANTMHLTIDAVREAISIPVVHIADATAEEIKKQKLSKVGLLGTKYTMEKDFYKDILKSNGIDVVIPNEKERIVINEVIYNELSKGILKKESKALYLEIINSLILRGAEGIILGCTEIPLLIEQKDVKAPIYDTTTIHALKGYRRALIN</sequence>
<accession>A0ABP8EDR9</accession>
<dbReference type="InterPro" id="IPR018187">
    <property type="entry name" value="Asp/Glu_racemase_AS_1"/>
</dbReference>
<dbReference type="PANTHER" id="PTHR21198:SF7">
    <property type="entry name" value="ASPARTATE-GLUTAMATE RACEMASE FAMILY"/>
    <property type="match status" value="1"/>
</dbReference>
<dbReference type="Pfam" id="PF01177">
    <property type="entry name" value="Asp_Glu_race"/>
    <property type="match status" value="1"/>
</dbReference>
<dbReference type="InterPro" id="IPR004380">
    <property type="entry name" value="Asp_race"/>
</dbReference>
<dbReference type="NCBIfam" id="TIGR00035">
    <property type="entry name" value="asp_race"/>
    <property type="match status" value="1"/>
</dbReference>
<dbReference type="InterPro" id="IPR001920">
    <property type="entry name" value="Asp/Glu_race"/>
</dbReference>